<dbReference type="InterPro" id="IPR050331">
    <property type="entry name" value="Zinc_finger"/>
</dbReference>
<evidence type="ECO:0000256" key="3">
    <source>
        <dbReference type="ARBA" id="ARBA00022588"/>
    </source>
</evidence>
<sequence>MPVLSPLPKNENRTMEDGCYNTINDLREEGIEELAIYTVADRPVDYVGDRNKAEATLPKNLVFRPSKALPNVKGVFALGGIPQGTCFGPFVGEVYHVTEVNHVTNKKYFWRVYKNEGEYHYIDGYDVKRANWMRYVNPAFRVSEQNLIACQVDGAIYFYTTKSIQPNQELLVWYCKGYAQRMQAEVEINNGIRIQISPPSEPFGHHPIPPETLRLQMSQIKRSYETHQNIDILTPPEDSSDSDSENCALDFSVRGRASKSIVLETKKTSESDNAKPPKPDSDGENDTEYKSSDFHRLKFKYARTKHRNVSPERTEDTDYDGKLTIIEDPEEEEKLSTKQIIDQNTDERTKSVESEIYRKDEMEMDNPYTPPQPSSPLCASSPKFPDDGINKRESAFMSYDGTIRRISAEYPGPFTPKILQNLLTAPENSSVQVLREFHRDLKEPTSMSENPDSSSQSVKSLQAHKHGIPFVTSSSHSQEMHSPDSTDKSHLQHGHSPPNPLPYNVHSSTGGFLYGSAAPTIFPPYPFSPYGGRIHPSLHSGPPFPTPQLSEYTAQMALPYSSQFSVINHSSSQLDSQKRHYYSTNVHSTANSERLNAMRPHSPRGGSLGRGYRSLPYPLKKKDGKMHYECNICSKTFGQLSNLKVHLRTHSGERPFTCRLCTKSFTQLAHLQKHHLVHTGEKPHQCEVCKKKFSSTSNLKTHLRLHNGQKPYPCDLCPARFTQFVHLKLHKRLHTNERPFTCQTCNKKYISASGLRTHWKTTSCQPNNIYFEGVNGQHYEYPMTDLSDNDSTSPPVSLPINVPALHPNSDNSRGNIYNGIKITPYTDIISSPPLSNASSHDSYFSQRSAAESMYSTSEPSSPDDGLSKCVSVREMAHPIRSK</sequence>
<dbReference type="Pfam" id="PF00096">
    <property type="entry name" value="zf-C2H2"/>
    <property type="match status" value="4"/>
</dbReference>
<evidence type="ECO:0000256" key="18">
    <source>
        <dbReference type="SAM" id="MobiDB-lite"/>
    </source>
</evidence>
<evidence type="ECO:0000256" key="4">
    <source>
        <dbReference type="ARBA" id="ARBA00022723"/>
    </source>
</evidence>
<dbReference type="GO" id="GO:0045165">
    <property type="term" value="P:cell fate commitment"/>
    <property type="evidence" value="ECO:0007669"/>
    <property type="project" value="TreeGrafter"/>
</dbReference>
<evidence type="ECO:0000256" key="17">
    <source>
        <dbReference type="PROSITE-ProRule" id="PRU00042"/>
    </source>
</evidence>
<dbReference type="GO" id="GO:0008270">
    <property type="term" value="F:zinc ion binding"/>
    <property type="evidence" value="ECO:0007669"/>
    <property type="project" value="UniProtKB-KW"/>
</dbReference>
<evidence type="ECO:0000256" key="5">
    <source>
        <dbReference type="ARBA" id="ARBA00022737"/>
    </source>
</evidence>
<evidence type="ECO:0000256" key="6">
    <source>
        <dbReference type="ARBA" id="ARBA00022771"/>
    </source>
</evidence>
<organism evidence="21 22">
    <name type="scientific">Larinioides sclopetarius</name>
    <dbReference type="NCBI Taxonomy" id="280406"/>
    <lineage>
        <taxon>Eukaryota</taxon>
        <taxon>Metazoa</taxon>
        <taxon>Ecdysozoa</taxon>
        <taxon>Arthropoda</taxon>
        <taxon>Chelicerata</taxon>
        <taxon>Arachnida</taxon>
        <taxon>Araneae</taxon>
        <taxon>Araneomorphae</taxon>
        <taxon>Entelegynae</taxon>
        <taxon>Araneoidea</taxon>
        <taxon>Araneidae</taxon>
        <taxon>Larinioides</taxon>
    </lineage>
</organism>
<dbReference type="PANTHER" id="PTHR16515:SF59">
    <property type="entry name" value="PR DOMAIN ZINC FINGER PROTEIN 1"/>
    <property type="match status" value="1"/>
</dbReference>
<evidence type="ECO:0000256" key="2">
    <source>
        <dbReference type="ARBA" id="ARBA00006991"/>
    </source>
</evidence>
<dbReference type="CDD" id="cd19187">
    <property type="entry name" value="PR-SET_PRDM1"/>
    <property type="match status" value="1"/>
</dbReference>
<feature type="region of interest" description="Disordered" evidence="18">
    <location>
        <begin position="262"/>
        <end position="291"/>
    </location>
</feature>
<dbReference type="FunFam" id="3.30.160.60:FF:000436">
    <property type="entry name" value="PR domain zinc finger protein 4"/>
    <property type="match status" value="1"/>
</dbReference>
<dbReference type="GO" id="GO:0008170">
    <property type="term" value="F:N-methyltransferase activity"/>
    <property type="evidence" value="ECO:0007669"/>
    <property type="project" value="UniProtKB-ARBA"/>
</dbReference>
<protein>
    <recommendedName>
        <fullName evidence="14">Tissue-resident T-cell transcription regulator protein ZNF683</fullName>
    </recommendedName>
    <alternativeName>
        <fullName evidence="15">Homolog of Blimp-1 in T-cell</fullName>
    </alternativeName>
    <alternativeName>
        <fullName evidence="16">Zinc finger protein 683</fullName>
    </alternativeName>
</protein>
<accession>A0AAV2A766</accession>
<feature type="compositionally biased region" description="Polar residues" evidence="18">
    <location>
        <begin position="836"/>
        <end position="860"/>
    </location>
</feature>
<dbReference type="GO" id="GO:0008276">
    <property type="term" value="F:protein methyltransferase activity"/>
    <property type="evidence" value="ECO:0007669"/>
    <property type="project" value="UniProtKB-ARBA"/>
</dbReference>
<dbReference type="PROSITE" id="PS50157">
    <property type="entry name" value="ZINC_FINGER_C2H2_2"/>
    <property type="match status" value="4"/>
</dbReference>
<reference evidence="21 22" key="1">
    <citation type="submission" date="2024-04" db="EMBL/GenBank/DDBJ databases">
        <authorList>
            <person name="Rising A."/>
            <person name="Reimegard J."/>
            <person name="Sonavane S."/>
            <person name="Akerstrom W."/>
            <person name="Nylinder S."/>
            <person name="Hedman E."/>
            <person name="Kallberg Y."/>
        </authorList>
    </citation>
    <scope>NUCLEOTIDE SEQUENCE [LARGE SCALE GENOMIC DNA]</scope>
</reference>
<dbReference type="InterPro" id="IPR001214">
    <property type="entry name" value="SET_dom"/>
</dbReference>
<keyword evidence="12" id="KW-0804">Transcription</keyword>
<keyword evidence="3" id="KW-0399">Innate immunity</keyword>
<feature type="domain" description="C2H2-type" evidence="19">
    <location>
        <begin position="712"/>
        <end position="739"/>
    </location>
</feature>
<comment type="caution">
    <text evidence="21">The sequence shown here is derived from an EMBL/GenBank/DDBJ whole genome shotgun (WGS) entry which is preliminary data.</text>
</comment>
<dbReference type="FunFam" id="3.30.160.60:FF:001272">
    <property type="entry name" value="Zinc finger protein 683"/>
    <property type="match status" value="1"/>
</dbReference>
<dbReference type="SMART" id="SM00317">
    <property type="entry name" value="SET"/>
    <property type="match status" value="1"/>
</dbReference>
<evidence type="ECO:0000256" key="7">
    <source>
        <dbReference type="ARBA" id="ARBA00022833"/>
    </source>
</evidence>
<dbReference type="SUPFAM" id="SSF57667">
    <property type="entry name" value="beta-beta-alpha zinc fingers"/>
    <property type="match status" value="3"/>
</dbReference>
<evidence type="ECO:0000259" key="19">
    <source>
        <dbReference type="PROSITE" id="PS50157"/>
    </source>
</evidence>
<comment type="subcellular location">
    <subcellularLocation>
        <location evidence="1">Nucleus</location>
    </subcellularLocation>
</comment>
<dbReference type="Proteomes" id="UP001497382">
    <property type="component" value="Unassembled WGS sequence"/>
</dbReference>
<keyword evidence="10" id="KW-0238">DNA-binding</keyword>
<dbReference type="Gene3D" id="2.170.270.10">
    <property type="entry name" value="SET domain"/>
    <property type="match status" value="1"/>
</dbReference>
<name>A0AAV2A766_9ARAC</name>
<evidence type="ECO:0000256" key="12">
    <source>
        <dbReference type="ARBA" id="ARBA00023163"/>
    </source>
</evidence>
<dbReference type="GO" id="GO:0002682">
    <property type="term" value="P:regulation of immune system process"/>
    <property type="evidence" value="ECO:0007669"/>
    <property type="project" value="UniProtKB-ARBA"/>
</dbReference>
<evidence type="ECO:0000256" key="10">
    <source>
        <dbReference type="ARBA" id="ARBA00023125"/>
    </source>
</evidence>
<feature type="domain" description="C2H2-type" evidence="19">
    <location>
        <begin position="684"/>
        <end position="711"/>
    </location>
</feature>
<dbReference type="SUPFAM" id="SSF82199">
    <property type="entry name" value="SET domain"/>
    <property type="match status" value="1"/>
</dbReference>
<dbReference type="InterPro" id="IPR013087">
    <property type="entry name" value="Znf_C2H2_type"/>
</dbReference>
<keyword evidence="6 17" id="KW-0863">Zinc-finger</keyword>
<evidence type="ECO:0000256" key="8">
    <source>
        <dbReference type="ARBA" id="ARBA00022859"/>
    </source>
</evidence>
<keyword evidence="7" id="KW-0862">Zinc</keyword>
<keyword evidence="8" id="KW-0391">Immunity</keyword>
<evidence type="ECO:0000256" key="14">
    <source>
        <dbReference type="ARBA" id="ARBA00074461"/>
    </source>
</evidence>
<dbReference type="EMBL" id="CAXIEN010000126">
    <property type="protein sequence ID" value="CAL1279852.1"/>
    <property type="molecule type" value="Genomic_DNA"/>
</dbReference>
<dbReference type="InterPro" id="IPR016608">
    <property type="entry name" value="PRDM1"/>
</dbReference>
<proteinExistence type="inferred from homology"/>
<evidence type="ECO:0000313" key="22">
    <source>
        <dbReference type="Proteomes" id="UP001497382"/>
    </source>
</evidence>
<comment type="similarity">
    <text evidence="2">Belongs to the krueppel C2H2-type zinc-finger protein family.</text>
</comment>
<dbReference type="GO" id="GO:0002250">
    <property type="term" value="P:adaptive immune response"/>
    <property type="evidence" value="ECO:0007669"/>
    <property type="project" value="UniProtKB-KW"/>
</dbReference>
<dbReference type="AlphaFoldDB" id="A0AAV2A766"/>
<dbReference type="InterPro" id="IPR036236">
    <property type="entry name" value="Znf_C2H2_sf"/>
</dbReference>
<feature type="domain" description="SET" evidence="20">
    <location>
        <begin position="59"/>
        <end position="175"/>
    </location>
</feature>
<feature type="region of interest" description="Disordered" evidence="18">
    <location>
        <begin position="472"/>
        <end position="504"/>
    </location>
</feature>
<evidence type="ECO:0000256" key="13">
    <source>
        <dbReference type="ARBA" id="ARBA00023242"/>
    </source>
</evidence>
<dbReference type="Pfam" id="PF21549">
    <property type="entry name" value="PRDM2_PR"/>
    <property type="match status" value="1"/>
</dbReference>
<evidence type="ECO:0000256" key="11">
    <source>
        <dbReference type="ARBA" id="ARBA00023130"/>
    </source>
</evidence>
<feature type="region of interest" description="Disordered" evidence="18">
    <location>
        <begin position="836"/>
        <end position="882"/>
    </location>
</feature>
<evidence type="ECO:0000313" key="21">
    <source>
        <dbReference type="EMBL" id="CAL1279852.1"/>
    </source>
</evidence>
<dbReference type="SMART" id="SM00355">
    <property type="entry name" value="ZnF_C2H2"/>
    <property type="match status" value="5"/>
</dbReference>
<evidence type="ECO:0000259" key="20">
    <source>
        <dbReference type="PROSITE" id="PS50280"/>
    </source>
</evidence>
<feature type="compositionally biased region" description="Polar residues" evidence="18">
    <location>
        <begin position="445"/>
        <end position="460"/>
    </location>
</feature>
<dbReference type="Gene3D" id="3.30.160.60">
    <property type="entry name" value="Classic Zinc Finger"/>
    <property type="match status" value="5"/>
</dbReference>
<dbReference type="FunFam" id="3.30.160.60:FF:000132">
    <property type="entry name" value="PR domain zinc finger protein 1"/>
    <property type="match status" value="1"/>
</dbReference>
<keyword evidence="13" id="KW-0539">Nucleus</keyword>
<feature type="region of interest" description="Disordered" evidence="18">
    <location>
        <begin position="363"/>
        <end position="386"/>
    </location>
</feature>
<keyword evidence="4" id="KW-0479">Metal-binding</keyword>
<evidence type="ECO:0000256" key="1">
    <source>
        <dbReference type="ARBA" id="ARBA00004123"/>
    </source>
</evidence>
<feature type="compositionally biased region" description="Basic and acidic residues" evidence="18">
    <location>
        <begin position="478"/>
        <end position="490"/>
    </location>
</feature>
<dbReference type="GO" id="GO:0005634">
    <property type="term" value="C:nucleus"/>
    <property type="evidence" value="ECO:0007669"/>
    <property type="project" value="UniProtKB-SubCell"/>
</dbReference>
<dbReference type="GO" id="GO:0051239">
    <property type="term" value="P:regulation of multicellular organismal process"/>
    <property type="evidence" value="ECO:0007669"/>
    <property type="project" value="UniProtKB-ARBA"/>
</dbReference>
<dbReference type="PANTHER" id="PTHR16515">
    <property type="entry name" value="PR DOMAIN ZINC FINGER PROTEIN"/>
    <property type="match status" value="1"/>
</dbReference>
<evidence type="ECO:0000256" key="15">
    <source>
        <dbReference type="ARBA" id="ARBA00075301"/>
    </source>
</evidence>
<dbReference type="FunFam" id="3.30.160.60:FF:000833">
    <property type="entry name" value="PR domain zinc finger protein"/>
    <property type="match status" value="1"/>
</dbReference>
<dbReference type="FunFam" id="3.30.160.60:FF:000748">
    <property type="entry name" value="PR domain zinc finger protein"/>
    <property type="match status" value="1"/>
</dbReference>
<dbReference type="GO" id="GO:0008757">
    <property type="term" value="F:S-adenosylmethionine-dependent methyltransferase activity"/>
    <property type="evidence" value="ECO:0007669"/>
    <property type="project" value="UniProtKB-ARBA"/>
</dbReference>
<feature type="compositionally biased region" description="Basic and acidic residues" evidence="18">
    <location>
        <begin position="264"/>
        <end position="291"/>
    </location>
</feature>
<keyword evidence="22" id="KW-1185">Reference proteome</keyword>
<feature type="region of interest" description="Disordered" evidence="18">
    <location>
        <begin position="443"/>
        <end position="462"/>
    </location>
</feature>
<evidence type="ECO:0000256" key="16">
    <source>
        <dbReference type="ARBA" id="ARBA00078155"/>
    </source>
</evidence>
<dbReference type="GO" id="GO:0000978">
    <property type="term" value="F:RNA polymerase II cis-regulatory region sequence-specific DNA binding"/>
    <property type="evidence" value="ECO:0007669"/>
    <property type="project" value="TreeGrafter"/>
</dbReference>
<keyword evidence="9" id="KW-0805">Transcription regulation</keyword>
<dbReference type="InterPro" id="IPR044413">
    <property type="entry name" value="PRDM1_PR-SET"/>
</dbReference>
<feature type="domain" description="C2H2-type" evidence="19">
    <location>
        <begin position="656"/>
        <end position="683"/>
    </location>
</feature>
<dbReference type="PROSITE" id="PS00028">
    <property type="entry name" value="ZINC_FINGER_C2H2_1"/>
    <property type="match status" value="4"/>
</dbReference>
<dbReference type="GO" id="GO:0001227">
    <property type="term" value="F:DNA-binding transcription repressor activity, RNA polymerase II-specific"/>
    <property type="evidence" value="ECO:0007669"/>
    <property type="project" value="InterPro"/>
</dbReference>
<keyword evidence="5" id="KW-0677">Repeat</keyword>
<dbReference type="InterPro" id="IPR046341">
    <property type="entry name" value="SET_dom_sf"/>
</dbReference>
<keyword evidence="11" id="KW-1064">Adaptive immunity</keyword>
<dbReference type="GO" id="GO:0045087">
    <property type="term" value="P:innate immune response"/>
    <property type="evidence" value="ECO:0007669"/>
    <property type="project" value="UniProtKB-KW"/>
</dbReference>
<dbReference type="PROSITE" id="PS50280">
    <property type="entry name" value="SET"/>
    <property type="match status" value="1"/>
</dbReference>
<feature type="domain" description="C2H2-type" evidence="19">
    <location>
        <begin position="628"/>
        <end position="655"/>
    </location>
</feature>
<gene>
    <name evidence="21" type="ORF">LARSCL_LOCUS10633</name>
</gene>
<evidence type="ECO:0000256" key="9">
    <source>
        <dbReference type="ARBA" id="ARBA00023015"/>
    </source>
</evidence>
<dbReference type="GO" id="GO:0005737">
    <property type="term" value="C:cytoplasm"/>
    <property type="evidence" value="ECO:0007669"/>
    <property type="project" value="TreeGrafter"/>
</dbReference>
<dbReference type="PIRSF" id="PIRSF013212">
    <property type="entry name" value="PRDM1"/>
    <property type="match status" value="1"/>
</dbReference>